<evidence type="ECO:0000256" key="1">
    <source>
        <dbReference type="SAM" id="MobiDB-lite"/>
    </source>
</evidence>
<accession>A0A0G4H9D2</accession>
<proteinExistence type="predicted"/>
<sequence>MEQTPVIERSLSGPPAPGSELASALSPPNAADHALPAIGVEEHIEVSPPDVSGASGQAGQGDPPPPVPPVSDPPHPVAEASSGDGPPAPLLAPPYLHSALPTGHQAAYYPIGPPGPGFPGFAPPQVTPVPPASGFFPSAGPYATPVPQSVHHYWLLWQNVPSPSPPVLPTQQQPPWQPFPTPSPGHSVQVVTRRSELAKKAIDQLAIFSGTSQEDVELWKESFHEVVDEVRSLDGPHALGPQDLSGIIRQKVSSGVREVFRSRTMQADQIYDPSWLLDTLDSLYLGPYESRVRKRWRAIKALCPLASESVDTYFARAVKVFGRLRRLIPAMVFRSEPFVPFEYSILLESLPTEGGAHRYVLAHLQDYTPMGLRDCLRRYEQQLGTPTPSAMIWFSSAPPSRSSSTPEPNHPKCIYCGVAHPWRKHVKCIACGVSPHADRSTCPAIAHVCGCGKQGHLDAMCPSKLRASKKAANVHCATVSFASAAVISPDLVHGPHFGKDDGATVEAVGELYLEKVSTSITYTVKVLDTPVPVRTAGRNDSSEASGAVVYATHSVTLDDVIFGDRLESITFLILPQSSIPFLFSKALAQRLSMKMDYQDNVMVIPSPSGPDVTLIWIDLGEYYSLPLVQDDDSPPSLVGSDESDDERPPLEDDLNESEDEIDNSTPFCPLPFALCTTTSPTTTPALHLPPEGIAGVGVPVSMGEAPEGVRVCVSGGETPEGVCISVSPEEASVPSGEGVEGLNEPVKGPVGFSIPGVSFTKGAYVGARLHLDSLYLGASDCGPTHQLTVLEDFLPYGLAPRFAAHPNSHETVAFLENVWFPRFGVPEEIRCDQGSEFANAPLIELSKRRGFRLLFAPSGYKDGNSLSER</sequence>
<feature type="domain" description="Integrase catalytic" evidence="2">
    <location>
        <begin position="751"/>
        <end position="869"/>
    </location>
</feature>
<dbReference type="Gene3D" id="3.30.420.10">
    <property type="entry name" value="Ribonuclease H-like superfamily/Ribonuclease H"/>
    <property type="match status" value="1"/>
</dbReference>
<feature type="compositionally biased region" description="Pro residues" evidence="1">
    <location>
        <begin position="62"/>
        <end position="76"/>
    </location>
</feature>
<evidence type="ECO:0000313" key="3">
    <source>
        <dbReference type="EMBL" id="CEM40531.1"/>
    </source>
</evidence>
<dbReference type="AlphaFoldDB" id="A0A0G4H9D2"/>
<dbReference type="SUPFAM" id="SSF53098">
    <property type="entry name" value="Ribonuclease H-like"/>
    <property type="match status" value="1"/>
</dbReference>
<feature type="compositionally biased region" description="Acidic residues" evidence="1">
    <location>
        <begin position="641"/>
        <end position="662"/>
    </location>
</feature>
<organism evidence="3">
    <name type="scientific">Chromera velia CCMP2878</name>
    <dbReference type="NCBI Taxonomy" id="1169474"/>
    <lineage>
        <taxon>Eukaryota</taxon>
        <taxon>Sar</taxon>
        <taxon>Alveolata</taxon>
        <taxon>Colpodellida</taxon>
        <taxon>Chromeraceae</taxon>
        <taxon>Chromera</taxon>
    </lineage>
</organism>
<dbReference type="InterPro" id="IPR036397">
    <property type="entry name" value="RNaseH_sf"/>
</dbReference>
<dbReference type="GO" id="GO:0015074">
    <property type="term" value="P:DNA integration"/>
    <property type="evidence" value="ECO:0007669"/>
    <property type="project" value="InterPro"/>
</dbReference>
<dbReference type="PhylomeDB" id="A0A0G4H9D2"/>
<feature type="compositionally biased region" description="Low complexity" evidence="1">
    <location>
        <begin position="50"/>
        <end position="61"/>
    </location>
</feature>
<reference evidence="3" key="1">
    <citation type="submission" date="2014-11" db="EMBL/GenBank/DDBJ databases">
        <authorList>
            <person name="Otto D Thomas"/>
            <person name="Naeem Raeece"/>
        </authorList>
    </citation>
    <scope>NUCLEOTIDE SEQUENCE</scope>
</reference>
<dbReference type="PROSITE" id="PS50994">
    <property type="entry name" value="INTEGRASE"/>
    <property type="match status" value="1"/>
</dbReference>
<dbReference type="InterPro" id="IPR001584">
    <property type="entry name" value="Integrase_cat-core"/>
</dbReference>
<dbReference type="EMBL" id="CDMZ01002057">
    <property type="protein sequence ID" value="CEM40531.1"/>
    <property type="molecule type" value="Genomic_DNA"/>
</dbReference>
<feature type="region of interest" description="Disordered" evidence="1">
    <location>
        <begin position="630"/>
        <end position="662"/>
    </location>
</feature>
<protein>
    <recommendedName>
        <fullName evidence="2">Integrase catalytic domain-containing protein</fullName>
    </recommendedName>
</protein>
<dbReference type="InterPro" id="IPR012337">
    <property type="entry name" value="RNaseH-like_sf"/>
</dbReference>
<evidence type="ECO:0000259" key="2">
    <source>
        <dbReference type="PROSITE" id="PS50994"/>
    </source>
</evidence>
<dbReference type="VEuPathDB" id="CryptoDB:Cvel_25373"/>
<gene>
    <name evidence="3" type="ORF">Cvel_25373</name>
</gene>
<feature type="region of interest" description="Disordered" evidence="1">
    <location>
        <begin position="1"/>
        <end position="96"/>
    </location>
</feature>
<name>A0A0G4H9D2_9ALVE</name>
<dbReference type="GO" id="GO:0003676">
    <property type="term" value="F:nucleic acid binding"/>
    <property type="evidence" value="ECO:0007669"/>
    <property type="project" value="InterPro"/>
</dbReference>